<dbReference type="GO" id="GO:0016887">
    <property type="term" value="F:ATP hydrolysis activity"/>
    <property type="evidence" value="ECO:0007669"/>
    <property type="project" value="InterPro"/>
</dbReference>
<protein>
    <recommendedName>
        <fullName evidence="2">Bacterial type II secretion system protein E domain-containing protein</fullName>
    </recommendedName>
</protein>
<reference evidence="3 4" key="1">
    <citation type="submission" date="2017-10" db="EMBL/GenBank/DDBJ databases">
        <title>Novel microbial diversity and functional potential in the marine mammal oral microbiome.</title>
        <authorList>
            <person name="Dudek N.K."/>
            <person name="Sun C.L."/>
            <person name="Burstein D."/>
            <person name="Kantor R.S."/>
            <person name="Aliaga Goltsman D.S."/>
            <person name="Bik E.M."/>
            <person name="Thomas B.C."/>
            <person name="Banfield J.F."/>
            <person name="Relman D.A."/>
        </authorList>
    </citation>
    <scope>NUCLEOTIDE SEQUENCE [LARGE SCALE GENOMIC DNA]</scope>
    <source>
        <strain evidence="3">DOLJORAL78_61_10</strain>
    </source>
</reference>
<dbReference type="SUPFAM" id="SSF52540">
    <property type="entry name" value="P-loop containing nucleoside triphosphate hydrolases"/>
    <property type="match status" value="1"/>
</dbReference>
<dbReference type="Gene3D" id="3.30.450.380">
    <property type="match status" value="1"/>
</dbReference>
<dbReference type="PANTHER" id="PTHR30486">
    <property type="entry name" value="TWITCHING MOTILITY PROTEIN PILT"/>
    <property type="match status" value="1"/>
</dbReference>
<dbReference type="Proteomes" id="UP000230914">
    <property type="component" value="Unassembled WGS sequence"/>
</dbReference>
<accession>A0A2G6KCN7</accession>
<dbReference type="InterPro" id="IPR027417">
    <property type="entry name" value="P-loop_NTPase"/>
</dbReference>
<dbReference type="PANTHER" id="PTHR30486:SF6">
    <property type="entry name" value="TYPE IV PILUS RETRACTATION ATPASE PILT"/>
    <property type="match status" value="1"/>
</dbReference>
<evidence type="ECO:0000259" key="2">
    <source>
        <dbReference type="Pfam" id="PF00437"/>
    </source>
</evidence>
<evidence type="ECO:0000313" key="3">
    <source>
        <dbReference type="EMBL" id="PIE33140.1"/>
    </source>
</evidence>
<dbReference type="CDD" id="cd01130">
    <property type="entry name" value="VirB11-like_ATPase"/>
    <property type="match status" value="1"/>
</dbReference>
<evidence type="ECO:0000313" key="4">
    <source>
        <dbReference type="Proteomes" id="UP000230914"/>
    </source>
</evidence>
<dbReference type="EMBL" id="PDSL01000037">
    <property type="protein sequence ID" value="PIE33140.1"/>
    <property type="molecule type" value="Genomic_DNA"/>
</dbReference>
<dbReference type="Pfam" id="PF00437">
    <property type="entry name" value="T2SSE"/>
    <property type="match status" value="1"/>
</dbReference>
<sequence length="371" mass="40640">MNECCPVDDDLVDEVCRRATTTRGEVTEVVTAEVDRIAPLATSDERDRLIDTAVARLDGLDRLQGFLDDPEVDEIMVNRGEEVWIERHGTLIPVGPISPTTLTAVMERILAPLGKRLDRTAPIVDARLADGSRVCAVVEPVAVDGPTLSIRRHRSTRIPLRSFATGATHALLTQLVDAHCNILIAGATSTGKTTLLTALLSLASPDERLVVLEDTTEIALPHHHLVRLETRPATPDQPQAIVLADLVQTALRLRPDRLILGEFRGDEVRAVIEALNTGHRGCLATCHANSSVDALRRTETLVMRSAPTWPLEAIRRQITRSLDVVVFLRRSGDGTRLVDEVVEVIESDGPPHVRPLISDGDVVGELTRERR</sequence>
<organism evidence="3 4">
    <name type="scientific">Ilumatobacter coccineus</name>
    <dbReference type="NCBI Taxonomy" id="467094"/>
    <lineage>
        <taxon>Bacteria</taxon>
        <taxon>Bacillati</taxon>
        <taxon>Actinomycetota</taxon>
        <taxon>Acidimicrobiia</taxon>
        <taxon>Acidimicrobiales</taxon>
        <taxon>Ilumatobacteraceae</taxon>
        <taxon>Ilumatobacter</taxon>
    </lineage>
</organism>
<evidence type="ECO:0000256" key="1">
    <source>
        <dbReference type="ARBA" id="ARBA00006611"/>
    </source>
</evidence>
<dbReference type="InterPro" id="IPR001482">
    <property type="entry name" value="T2SS/T4SS_dom"/>
</dbReference>
<dbReference type="AlphaFoldDB" id="A0A2G6KCN7"/>
<gene>
    <name evidence="3" type="ORF">CSA55_02290</name>
</gene>
<comment type="similarity">
    <text evidence="1">Belongs to the GSP E family.</text>
</comment>
<dbReference type="InterPro" id="IPR050921">
    <property type="entry name" value="T4SS_GSP_E_ATPase"/>
</dbReference>
<dbReference type="Gene3D" id="3.40.50.300">
    <property type="entry name" value="P-loop containing nucleotide triphosphate hydrolases"/>
    <property type="match status" value="1"/>
</dbReference>
<proteinExistence type="inferred from homology"/>
<name>A0A2G6KCN7_9ACTN</name>
<feature type="domain" description="Bacterial type II secretion system protein E" evidence="2">
    <location>
        <begin position="67"/>
        <end position="326"/>
    </location>
</feature>
<comment type="caution">
    <text evidence="3">The sequence shown here is derived from an EMBL/GenBank/DDBJ whole genome shotgun (WGS) entry which is preliminary data.</text>
</comment>